<organism evidence="1 2">
    <name type="scientific">Iodobacter violaceini</name>
    <dbReference type="NCBI Taxonomy" id="3044271"/>
    <lineage>
        <taxon>Bacteria</taxon>
        <taxon>Pseudomonadati</taxon>
        <taxon>Pseudomonadota</taxon>
        <taxon>Betaproteobacteria</taxon>
        <taxon>Neisseriales</taxon>
        <taxon>Chitinibacteraceae</taxon>
        <taxon>Iodobacter</taxon>
    </lineage>
</organism>
<reference evidence="1 2" key="1">
    <citation type="submission" date="2020-03" db="EMBL/GenBank/DDBJ databases">
        <title>Draft genome sequence of environmentally isolated violet-colored cultures.</title>
        <authorList>
            <person name="Wilson H.S."/>
        </authorList>
    </citation>
    <scope>NUCLEOTIDE SEQUENCE [LARGE SCALE GENOMIC DNA]</scope>
    <source>
        <strain evidence="1 2">HSC-16F04</strain>
    </source>
</reference>
<evidence type="ECO:0000313" key="1">
    <source>
        <dbReference type="EMBL" id="NHQ86170.1"/>
    </source>
</evidence>
<comment type="caution">
    <text evidence="1">The sequence shown here is derived from an EMBL/GenBank/DDBJ whole genome shotgun (WGS) entry which is preliminary data.</text>
</comment>
<name>A0ABX0KP76_9NEIS</name>
<accession>A0ABX0KP76</accession>
<dbReference type="Proteomes" id="UP000712570">
    <property type="component" value="Unassembled WGS sequence"/>
</dbReference>
<gene>
    <name evidence="1" type="ORF">HA050_08575</name>
</gene>
<sequence>MIPLEDGTTVHAIALPEADFAFFDTRAEQLENIKKIFECPILFRVAVHKSAWSQGRWLKVGKVEVPAQLMEPVATFIQDPIKPENFQIYLSGNFRPATKTECVGLSRCAVWEPSHVEDRLRDHYQGRPNIWIEQMRLK</sequence>
<dbReference type="EMBL" id="JAAOLX010000004">
    <property type="protein sequence ID" value="NHQ86170.1"/>
    <property type="molecule type" value="Genomic_DNA"/>
</dbReference>
<evidence type="ECO:0000313" key="2">
    <source>
        <dbReference type="Proteomes" id="UP000712570"/>
    </source>
</evidence>
<dbReference type="RefSeq" id="WP_166824646.1">
    <property type="nucleotide sequence ID" value="NZ_JAAOLX010000004.1"/>
</dbReference>
<keyword evidence="2" id="KW-1185">Reference proteome</keyword>
<proteinExistence type="predicted"/>
<protein>
    <submittedName>
        <fullName evidence="1">Uncharacterized protein</fullName>
    </submittedName>
</protein>
<dbReference type="Pfam" id="PF15428">
    <property type="entry name" value="Imm26"/>
    <property type="match status" value="1"/>
</dbReference>
<dbReference type="InterPro" id="IPR029278">
    <property type="entry name" value="Imm26"/>
</dbReference>